<dbReference type="InterPro" id="IPR007848">
    <property type="entry name" value="Small_mtfrase_dom"/>
</dbReference>
<evidence type="ECO:0000259" key="8">
    <source>
        <dbReference type="Pfam" id="PF17827"/>
    </source>
</evidence>
<comment type="caution">
    <text evidence="5">Lacks conserved residue(s) required for the propagation of feature annotation.</text>
</comment>
<dbReference type="GO" id="GO:0102559">
    <property type="term" value="F:peptide chain release factor N(5)-glutamine methyltransferase activity"/>
    <property type="evidence" value="ECO:0007669"/>
    <property type="project" value="UniProtKB-EC"/>
</dbReference>
<dbReference type="EMBL" id="NFEZ01000001">
    <property type="protein sequence ID" value="PLT48361.1"/>
    <property type="molecule type" value="Genomic_DNA"/>
</dbReference>
<dbReference type="AlphaFoldDB" id="A0A2N5NDD6"/>
<comment type="caution">
    <text evidence="9">The sequence shown here is derived from an EMBL/GenBank/DDBJ whole genome shotgun (WGS) entry which is preliminary data.</text>
</comment>
<dbReference type="InterPro" id="IPR040758">
    <property type="entry name" value="PrmC_N"/>
</dbReference>
<feature type="binding site" evidence="5">
    <location>
        <position position="266"/>
    </location>
    <ligand>
        <name>S-adenosyl-L-methionine</name>
        <dbReference type="ChEBI" id="CHEBI:59789"/>
    </ligand>
</feature>
<dbReference type="EC" id="2.1.1.297" evidence="5"/>
<dbReference type="Gene3D" id="3.40.50.150">
    <property type="entry name" value="Vaccinia Virus protein VP39"/>
    <property type="match status" value="1"/>
</dbReference>
<keyword evidence="2 5" id="KW-0808">Transferase</keyword>
<evidence type="ECO:0000256" key="2">
    <source>
        <dbReference type="ARBA" id="ARBA00022679"/>
    </source>
</evidence>
<dbReference type="Pfam" id="PF17827">
    <property type="entry name" value="PrmC_N"/>
    <property type="match status" value="1"/>
</dbReference>
<dbReference type="PANTHER" id="PTHR18895">
    <property type="entry name" value="HEMK METHYLTRANSFERASE"/>
    <property type="match status" value="1"/>
</dbReference>
<evidence type="ECO:0000256" key="1">
    <source>
        <dbReference type="ARBA" id="ARBA00022603"/>
    </source>
</evidence>
<feature type="domain" description="Methyltransferase small" evidence="7">
    <location>
        <begin position="239"/>
        <end position="320"/>
    </location>
</feature>
<keyword evidence="3 5" id="KW-0949">S-adenosyl-L-methionine</keyword>
<feature type="binding site" evidence="5">
    <location>
        <begin position="243"/>
        <end position="247"/>
    </location>
    <ligand>
        <name>S-adenosyl-L-methionine</name>
        <dbReference type="ChEBI" id="CHEBI:59789"/>
    </ligand>
</feature>
<dbReference type="InterPro" id="IPR002052">
    <property type="entry name" value="DNA_methylase_N6_adenine_CS"/>
</dbReference>
<evidence type="ECO:0000256" key="4">
    <source>
        <dbReference type="ARBA" id="ARBA00048391"/>
    </source>
</evidence>
<dbReference type="GO" id="GO:0032259">
    <property type="term" value="P:methylation"/>
    <property type="evidence" value="ECO:0007669"/>
    <property type="project" value="UniProtKB-KW"/>
</dbReference>
<evidence type="ECO:0000313" key="9">
    <source>
        <dbReference type="EMBL" id="PLT48361.1"/>
    </source>
</evidence>
<evidence type="ECO:0000256" key="5">
    <source>
        <dbReference type="HAMAP-Rule" id="MF_02126"/>
    </source>
</evidence>
<feature type="region of interest" description="Disordered" evidence="6">
    <location>
        <begin position="1"/>
        <end position="56"/>
    </location>
</feature>
<comment type="similarity">
    <text evidence="5">Belongs to the protein N5-glutamine methyltransferase family. PrmC subfamily.</text>
</comment>
<feature type="domain" description="Release factor glutamine methyltransferase N-terminal" evidence="8">
    <location>
        <begin position="85"/>
        <end position="155"/>
    </location>
</feature>
<dbReference type="InterPro" id="IPR029063">
    <property type="entry name" value="SAM-dependent_MTases_sf"/>
</dbReference>
<comment type="catalytic activity">
    <reaction evidence="4 5">
        <text>L-glutaminyl-[peptide chain release factor] + S-adenosyl-L-methionine = N(5)-methyl-L-glutaminyl-[peptide chain release factor] + S-adenosyl-L-homocysteine + H(+)</text>
        <dbReference type="Rhea" id="RHEA:42896"/>
        <dbReference type="Rhea" id="RHEA-COMP:10271"/>
        <dbReference type="Rhea" id="RHEA-COMP:10272"/>
        <dbReference type="ChEBI" id="CHEBI:15378"/>
        <dbReference type="ChEBI" id="CHEBI:30011"/>
        <dbReference type="ChEBI" id="CHEBI:57856"/>
        <dbReference type="ChEBI" id="CHEBI:59789"/>
        <dbReference type="ChEBI" id="CHEBI:61891"/>
        <dbReference type="EC" id="2.1.1.297"/>
    </reaction>
</comment>
<protein>
    <recommendedName>
        <fullName evidence="5">Release factor glutamine methyltransferase</fullName>
        <shortName evidence="5">RF MTase</shortName>
        <ecNumber evidence="5">2.1.1.297</ecNumber>
    </recommendedName>
    <alternativeName>
        <fullName evidence="5">N5-glutamine methyltransferase PrmC</fullName>
    </alternativeName>
    <alternativeName>
        <fullName evidence="5">Protein-(glutamine-N5) MTase PrmC</fullName>
    </alternativeName>
    <alternativeName>
        <fullName evidence="5">Protein-glutamine N-methyltransferase PrmC</fullName>
    </alternativeName>
</protein>
<dbReference type="SUPFAM" id="SSF53335">
    <property type="entry name" value="S-adenosyl-L-methionine-dependent methyltransferases"/>
    <property type="match status" value="1"/>
</dbReference>
<reference evidence="9 10" key="1">
    <citation type="submission" date="2017-05" db="EMBL/GenBank/DDBJ databases">
        <title>Functional genome analysis of Paenibacillus pasadenensis strain R16: insights on endophytic life style and antifungal activity.</title>
        <authorList>
            <person name="Passera A."/>
            <person name="Marcolungo L."/>
            <person name="Casati P."/>
            <person name="Brasca M."/>
            <person name="Quaglino F."/>
            <person name="Delledonne M."/>
        </authorList>
    </citation>
    <scope>NUCLEOTIDE SEQUENCE [LARGE SCALE GENOMIC DNA]</scope>
    <source>
        <strain evidence="9 10">R16</strain>
    </source>
</reference>
<dbReference type="GO" id="GO:0003676">
    <property type="term" value="F:nucleic acid binding"/>
    <property type="evidence" value="ECO:0007669"/>
    <property type="project" value="InterPro"/>
</dbReference>
<dbReference type="InterPro" id="IPR004556">
    <property type="entry name" value="HemK-like"/>
</dbReference>
<feature type="binding site" evidence="5">
    <location>
        <begin position="317"/>
        <end position="320"/>
    </location>
    <ligand>
        <name>substrate</name>
    </ligand>
</feature>
<dbReference type="InterPro" id="IPR050320">
    <property type="entry name" value="N5-glutamine_MTase"/>
</dbReference>
<proteinExistence type="inferred from homology"/>
<dbReference type="PANTHER" id="PTHR18895:SF74">
    <property type="entry name" value="MTRF1L RELEASE FACTOR GLUTAMINE METHYLTRANSFERASE"/>
    <property type="match status" value="1"/>
</dbReference>
<feature type="region of interest" description="Disordered" evidence="6">
    <location>
        <begin position="196"/>
        <end position="228"/>
    </location>
</feature>
<dbReference type="InterPro" id="IPR019874">
    <property type="entry name" value="RF_methyltr_PrmC"/>
</dbReference>
<feature type="binding site" evidence="5">
    <location>
        <position position="317"/>
    </location>
    <ligand>
        <name>S-adenosyl-L-methionine</name>
        <dbReference type="ChEBI" id="CHEBI:59789"/>
    </ligand>
</feature>
<organism evidence="9 10">
    <name type="scientific">Paenibacillus pasadenensis</name>
    <dbReference type="NCBI Taxonomy" id="217090"/>
    <lineage>
        <taxon>Bacteria</taxon>
        <taxon>Bacillati</taxon>
        <taxon>Bacillota</taxon>
        <taxon>Bacilli</taxon>
        <taxon>Bacillales</taxon>
        <taxon>Paenibacillaceae</taxon>
        <taxon>Paenibacillus</taxon>
    </lineage>
</organism>
<gene>
    <name evidence="5" type="primary">prmC</name>
    <name evidence="9" type="ORF">B8V81_0493</name>
</gene>
<keyword evidence="1 5" id="KW-0489">Methyltransferase</keyword>
<evidence type="ECO:0000313" key="10">
    <source>
        <dbReference type="Proteomes" id="UP000234789"/>
    </source>
</evidence>
<dbReference type="Gene3D" id="1.10.8.10">
    <property type="entry name" value="DNA helicase RuvA subunit, C-terminal domain"/>
    <property type="match status" value="1"/>
</dbReference>
<evidence type="ECO:0000259" key="7">
    <source>
        <dbReference type="Pfam" id="PF05175"/>
    </source>
</evidence>
<sequence length="413" mass="43431">MIRAGAQAKQKASPVREGLFCDQDSSRARSGGTEPESNSKGQGKRKGAAGMEHRELKDAAEGAALREEMESAREYRLPAAATIAEAKRHAAGYLAERGVDEPEDNVSLLLQHVLGRSRTELMLGAREPFPVDRETAWNDAIRRKGRGEPAQYIAGEQWFYGRAFAVSSAVLIPRPETELLVEAVLQAADRLWPEAKGSARAAEHPPASGQDGAAAGAGGEAGSAAHGAACAVPPSGPIALDVGTGSGAIALTLASERPGWQVYASDLSAAALAVARANAERLGAPARGFAEGDLLAPVLPGSGSPFEGLAVDILVSNPPYIPAADLAGLQPEVRDYEPRLALDGGADGLDPYRRMAEQLRGMASLPRIVAFELGIGQTRQVAGLLEAFGWWDDIRIVTDYGGIERHVVAARTR</sequence>
<dbReference type="Proteomes" id="UP000234789">
    <property type="component" value="Unassembled WGS sequence"/>
</dbReference>
<dbReference type="HAMAP" id="MF_02126">
    <property type="entry name" value="RF_methyltr_PrmC"/>
    <property type="match status" value="1"/>
</dbReference>
<comment type="function">
    <text evidence="5">Methylates the class 1 translation termination release factors RF1/PrfA and RF2/PrfB on the glutamine residue of the universally conserved GGQ motif.</text>
</comment>
<dbReference type="NCBIfam" id="TIGR00536">
    <property type="entry name" value="hemK_fam"/>
    <property type="match status" value="1"/>
</dbReference>
<accession>A0A2N5NDD6</accession>
<dbReference type="PROSITE" id="PS00092">
    <property type="entry name" value="N6_MTASE"/>
    <property type="match status" value="1"/>
</dbReference>
<name>A0A2N5NDD6_9BACL</name>
<dbReference type="Pfam" id="PF05175">
    <property type="entry name" value="MTS"/>
    <property type="match status" value="1"/>
</dbReference>
<evidence type="ECO:0000256" key="3">
    <source>
        <dbReference type="ARBA" id="ARBA00022691"/>
    </source>
</evidence>
<evidence type="ECO:0000256" key="6">
    <source>
        <dbReference type="SAM" id="MobiDB-lite"/>
    </source>
</evidence>
<keyword evidence="10" id="KW-1185">Reference proteome</keyword>